<dbReference type="EMBL" id="JACHGT010000002">
    <property type="protein sequence ID" value="MBB6032931.1"/>
    <property type="molecule type" value="Genomic_DNA"/>
</dbReference>
<proteinExistence type="predicted"/>
<gene>
    <name evidence="1" type="ORF">HNR73_000778</name>
</gene>
<evidence type="ECO:0000313" key="2">
    <source>
        <dbReference type="Proteomes" id="UP000548476"/>
    </source>
</evidence>
<dbReference type="GO" id="GO:0003677">
    <property type="term" value="F:DNA binding"/>
    <property type="evidence" value="ECO:0007669"/>
    <property type="project" value="UniProtKB-KW"/>
</dbReference>
<comment type="caution">
    <text evidence="1">The sequence shown here is derived from an EMBL/GenBank/DDBJ whole genome shotgun (WGS) entry which is preliminary data.</text>
</comment>
<dbReference type="AlphaFoldDB" id="A0A841F7D3"/>
<dbReference type="SUPFAM" id="SSF82607">
    <property type="entry name" value="YbaB-like"/>
    <property type="match status" value="1"/>
</dbReference>
<keyword evidence="1" id="KW-0238">DNA-binding</keyword>
<name>A0A841F7D3_9ACTN</name>
<dbReference type="RefSeq" id="WP_184785858.1">
    <property type="nucleotide sequence ID" value="NZ_BONT01000020.1"/>
</dbReference>
<accession>A0A841F7D3</accession>
<dbReference type="Gene3D" id="3.30.1310.10">
    <property type="entry name" value="Nucleoid-associated protein YbaB-like domain"/>
    <property type="match status" value="1"/>
</dbReference>
<keyword evidence="2" id="KW-1185">Reference proteome</keyword>
<evidence type="ECO:0000313" key="1">
    <source>
        <dbReference type="EMBL" id="MBB6032931.1"/>
    </source>
</evidence>
<sequence>MASTMREHHTQVNRAINRFRSTLAAAKQKAANARVGVTSPDKTVRVEVGGDLRVREVSIRPGALRTCGPTQLGQSIVDAYNQAVTTVQRAQWKVVVDAFKPSGEGK</sequence>
<dbReference type="InterPro" id="IPR036894">
    <property type="entry name" value="YbaB-like_sf"/>
</dbReference>
<dbReference type="Pfam" id="PF02575">
    <property type="entry name" value="YbaB_DNA_bd"/>
    <property type="match status" value="1"/>
</dbReference>
<dbReference type="InterPro" id="IPR004401">
    <property type="entry name" value="YbaB/EbfC"/>
</dbReference>
<reference evidence="1 2" key="1">
    <citation type="submission" date="2020-08" db="EMBL/GenBank/DDBJ databases">
        <title>Genomic Encyclopedia of Type Strains, Phase IV (KMG-IV): sequencing the most valuable type-strain genomes for metagenomic binning, comparative biology and taxonomic classification.</title>
        <authorList>
            <person name="Goeker M."/>
        </authorList>
    </citation>
    <scope>NUCLEOTIDE SEQUENCE [LARGE SCALE GENOMIC DNA]</scope>
    <source>
        <strain evidence="1 2">YIM 65646</strain>
    </source>
</reference>
<organism evidence="1 2">
    <name type="scientific">Phytomonospora endophytica</name>
    <dbReference type="NCBI Taxonomy" id="714109"/>
    <lineage>
        <taxon>Bacteria</taxon>
        <taxon>Bacillati</taxon>
        <taxon>Actinomycetota</taxon>
        <taxon>Actinomycetes</taxon>
        <taxon>Micromonosporales</taxon>
        <taxon>Micromonosporaceae</taxon>
        <taxon>Phytomonospora</taxon>
    </lineage>
</organism>
<dbReference type="Proteomes" id="UP000548476">
    <property type="component" value="Unassembled WGS sequence"/>
</dbReference>
<protein>
    <submittedName>
        <fullName evidence="1">DNA-binding protein YbaB</fullName>
    </submittedName>
</protein>